<dbReference type="SUPFAM" id="SSF52540">
    <property type="entry name" value="P-loop containing nucleoside triphosphate hydrolases"/>
    <property type="match status" value="1"/>
</dbReference>
<dbReference type="InterPro" id="IPR050168">
    <property type="entry name" value="AAA_ATPase_domain"/>
</dbReference>
<organism evidence="4 5">
    <name type="scientific">Phaseolus coccineus</name>
    <name type="common">Scarlet runner bean</name>
    <name type="synonym">Phaseolus multiflorus</name>
    <dbReference type="NCBI Taxonomy" id="3886"/>
    <lineage>
        <taxon>Eukaryota</taxon>
        <taxon>Viridiplantae</taxon>
        <taxon>Streptophyta</taxon>
        <taxon>Embryophyta</taxon>
        <taxon>Tracheophyta</taxon>
        <taxon>Spermatophyta</taxon>
        <taxon>Magnoliopsida</taxon>
        <taxon>eudicotyledons</taxon>
        <taxon>Gunneridae</taxon>
        <taxon>Pentapetalae</taxon>
        <taxon>rosids</taxon>
        <taxon>fabids</taxon>
        <taxon>Fabales</taxon>
        <taxon>Fabaceae</taxon>
        <taxon>Papilionoideae</taxon>
        <taxon>50 kb inversion clade</taxon>
        <taxon>NPAAA clade</taxon>
        <taxon>indigoferoid/millettioid clade</taxon>
        <taxon>Phaseoleae</taxon>
        <taxon>Phaseolus</taxon>
    </lineage>
</organism>
<feature type="domain" description="ATPase AAA-type core" evidence="3">
    <location>
        <begin position="9"/>
        <end position="65"/>
    </location>
</feature>
<protein>
    <recommendedName>
        <fullName evidence="3">ATPase AAA-type core domain-containing protein</fullName>
    </recommendedName>
</protein>
<dbReference type="AlphaFoldDB" id="A0AAN9QZP0"/>
<evidence type="ECO:0000313" key="4">
    <source>
        <dbReference type="EMBL" id="KAK7348813.1"/>
    </source>
</evidence>
<dbReference type="PANTHER" id="PTHR23077">
    <property type="entry name" value="AAA-FAMILY ATPASE"/>
    <property type="match status" value="1"/>
</dbReference>
<keyword evidence="2" id="KW-1133">Transmembrane helix</keyword>
<keyword evidence="2" id="KW-0472">Membrane</keyword>
<dbReference type="Proteomes" id="UP001374584">
    <property type="component" value="Unassembled WGS sequence"/>
</dbReference>
<dbReference type="GO" id="GO:0016887">
    <property type="term" value="F:ATP hydrolysis activity"/>
    <property type="evidence" value="ECO:0007669"/>
    <property type="project" value="InterPro"/>
</dbReference>
<keyword evidence="5" id="KW-1185">Reference proteome</keyword>
<gene>
    <name evidence="4" type="ORF">VNO80_23514</name>
</gene>
<accession>A0AAN9QZP0</accession>
<reference evidence="4 5" key="1">
    <citation type="submission" date="2024-01" db="EMBL/GenBank/DDBJ databases">
        <title>The genomes of 5 underutilized Papilionoideae crops provide insights into root nodulation and disease resistanc.</title>
        <authorList>
            <person name="Jiang F."/>
        </authorList>
    </citation>
    <scope>NUCLEOTIDE SEQUENCE [LARGE SCALE GENOMIC DNA]</scope>
    <source>
        <strain evidence="4">JINMINGXINNONG_FW02</strain>
        <tissue evidence="4">Leaves</tissue>
    </source>
</reference>
<dbReference type="InterPro" id="IPR003959">
    <property type="entry name" value="ATPase_AAA_core"/>
</dbReference>
<dbReference type="InterPro" id="IPR027417">
    <property type="entry name" value="P-loop_NTPase"/>
</dbReference>
<keyword evidence="1" id="KW-0067">ATP-binding</keyword>
<dbReference type="Gene3D" id="3.40.50.300">
    <property type="entry name" value="P-loop containing nucleotide triphosphate hydrolases"/>
    <property type="match status" value="1"/>
</dbReference>
<dbReference type="EMBL" id="JAYMYR010000008">
    <property type="protein sequence ID" value="KAK7348813.1"/>
    <property type="molecule type" value="Genomic_DNA"/>
</dbReference>
<evidence type="ECO:0000256" key="1">
    <source>
        <dbReference type="RuleBase" id="RU003651"/>
    </source>
</evidence>
<dbReference type="GO" id="GO:0005524">
    <property type="term" value="F:ATP binding"/>
    <property type="evidence" value="ECO:0007669"/>
    <property type="project" value="UniProtKB-KW"/>
</dbReference>
<comment type="similarity">
    <text evidence="1">Belongs to the AAA ATPase family.</text>
</comment>
<sequence length="118" mass="13054">MLGKTSDSSSNSATVGERLLSTLLTEIDGLEEAKGILVVAATNRLYAIDAALMRPGRFDQVLYVQSPDLKGRYEILCVHTRKMKAGHDVDLRRLAEEHIPFVVFGSIHFLLIIVGFLL</sequence>
<keyword evidence="2" id="KW-0812">Transmembrane</keyword>
<dbReference type="PROSITE" id="PS00674">
    <property type="entry name" value="AAA"/>
    <property type="match status" value="1"/>
</dbReference>
<dbReference type="PANTHER" id="PTHR23077:SF117">
    <property type="entry name" value="AAA+ ATPASE DOMAIN-CONTAINING PROTEIN"/>
    <property type="match status" value="1"/>
</dbReference>
<name>A0AAN9QZP0_PHACN</name>
<dbReference type="Gene3D" id="1.10.8.60">
    <property type="match status" value="1"/>
</dbReference>
<feature type="transmembrane region" description="Helical" evidence="2">
    <location>
        <begin position="99"/>
        <end position="117"/>
    </location>
</feature>
<evidence type="ECO:0000256" key="2">
    <source>
        <dbReference type="SAM" id="Phobius"/>
    </source>
</evidence>
<dbReference type="InterPro" id="IPR003960">
    <property type="entry name" value="ATPase_AAA_CS"/>
</dbReference>
<proteinExistence type="inferred from homology"/>
<keyword evidence="1" id="KW-0547">Nucleotide-binding</keyword>
<comment type="caution">
    <text evidence="4">The sequence shown here is derived from an EMBL/GenBank/DDBJ whole genome shotgun (WGS) entry which is preliminary data.</text>
</comment>
<evidence type="ECO:0000259" key="3">
    <source>
        <dbReference type="Pfam" id="PF00004"/>
    </source>
</evidence>
<dbReference type="Pfam" id="PF00004">
    <property type="entry name" value="AAA"/>
    <property type="match status" value="1"/>
</dbReference>
<evidence type="ECO:0000313" key="5">
    <source>
        <dbReference type="Proteomes" id="UP001374584"/>
    </source>
</evidence>